<keyword evidence="1" id="KW-0479">Metal-binding</keyword>
<dbReference type="InterPro" id="IPR001841">
    <property type="entry name" value="Znf_RING"/>
</dbReference>
<keyword evidence="1" id="KW-0862">Zinc</keyword>
<dbReference type="GO" id="GO:0008270">
    <property type="term" value="F:zinc ion binding"/>
    <property type="evidence" value="ECO:0007669"/>
    <property type="project" value="UniProtKB-KW"/>
</dbReference>
<keyword evidence="1" id="KW-0863">Zinc-finger</keyword>
<protein>
    <submittedName>
        <fullName evidence="3">(rape) hypothetical protein</fullName>
    </submittedName>
</protein>
<dbReference type="InterPro" id="IPR013083">
    <property type="entry name" value="Znf_RING/FYVE/PHD"/>
</dbReference>
<name>A0A816P0U8_BRANA</name>
<accession>A0A816P0U8</accession>
<proteinExistence type="predicted"/>
<gene>
    <name evidence="3" type="ORF">DARMORV10_A09P28530.1</name>
</gene>
<dbReference type="Proteomes" id="UP001295469">
    <property type="component" value="Chromosome A09"/>
</dbReference>
<feature type="domain" description="RING-type" evidence="2">
    <location>
        <begin position="166"/>
        <end position="207"/>
    </location>
</feature>
<evidence type="ECO:0000256" key="1">
    <source>
        <dbReference type="PROSITE-ProRule" id="PRU00175"/>
    </source>
</evidence>
<evidence type="ECO:0000259" key="2">
    <source>
        <dbReference type="PROSITE" id="PS50089"/>
    </source>
</evidence>
<dbReference type="EMBL" id="HG994363">
    <property type="protein sequence ID" value="CAF2043020.1"/>
    <property type="molecule type" value="Genomic_DNA"/>
</dbReference>
<dbReference type="Pfam" id="PF13639">
    <property type="entry name" value="zf-RING_2"/>
    <property type="match status" value="1"/>
</dbReference>
<reference evidence="3" key="1">
    <citation type="submission" date="2021-01" db="EMBL/GenBank/DDBJ databases">
        <authorList>
            <consortium name="Genoscope - CEA"/>
            <person name="William W."/>
        </authorList>
    </citation>
    <scope>NUCLEOTIDE SEQUENCE</scope>
</reference>
<dbReference type="AlphaFoldDB" id="A0A816P0U8"/>
<dbReference type="Gramene" id="CDX86850">
    <property type="protein sequence ID" value="CDX86850"/>
    <property type="gene ID" value="GSBRNA2T00145606001"/>
</dbReference>
<dbReference type="PROSITE" id="PS50089">
    <property type="entry name" value="ZF_RING_2"/>
    <property type="match status" value="1"/>
</dbReference>
<organism evidence="3">
    <name type="scientific">Brassica napus</name>
    <name type="common">Rape</name>
    <dbReference type="NCBI Taxonomy" id="3708"/>
    <lineage>
        <taxon>Eukaryota</taxon>
        <taxon>Viridiplantae</taxon>
        <taxon>Streptophyta</taxon>
        <taxon>Embryophyta</taxon>
        <taxon>Tracheophyta</taxon>
        <taxon>Spermatophyta</taxon>
        <taxon>Magnoliopsida</taxon>
        <taxon>eudicotyledons</taxon>
        <taxon>Gunneridae</taxon>
        <taxon>Pentapetalae</taxon>
        <taxon>rosids</taxon>
        <taxon>malvids</taxon>
        <taxon>Brassicales</taxon>
        <taxon>Brassicaceae</taxon>
        <taxon>Brassiceae</taxon>
        <taxon>Brassica</taxon>
    </lineage>
</organism>
<sequence>MSSSMNVPQVELSIDRRRLPPSVGYTSNNVRIMINTCFHEVLENLTTRQRTLTGRFVLLSPPVLIDFNLSSLSNSYIQELLRDNLAPGHHWLCQDLAADISSEAEELGFGRNGFSLTFSIQITYEQVVAMSDPPPDEGMFLRAVLSKLVVLGKIDIEEHESLTTPCSICLDNLYGSSSIHGSATLMNCSHVFHERCLSDWLQRHAPCVGLCCTIAEFGNTWGSKLGFSCTDLATWDTCESNC</sequence>
<evidence type="ECO:0000313" key="3">
    <source>
        <dbReference type="EMBL" id="CAF2043020.1"/>
    </source>
</evidence>
<dbReference type="Gene3D" id="3.30.40.10">
    <property type="entry name" value="Zinc/RING finger domain, C3HC4 (zinc finger)"/>
    <property type="match status" value="1"/>
</dbReference>
<dbReference type="SUPFAM" id="SSF57850">
    <property type="entry name" value="RING/U-box"/>
    <property type="match status" value="1"/>
</dbReference>